<gene>
    <name evidence="10" type="ORF">E4U43_001056</name>
</gene>
<evidence type="ECO:0000256" key="6">
    <source>
        <dbReference type="ARBA" id="ARBA00023306"/>
    </source>
</evidence>
<feature type="domain" description="Chromosome segregation in meiosis protein 3" evidence="9">
    <location>
        <begin position="68"/>
        <end position="149"/>
    </location>
</feature>
<keyword evidence="3 7" id="KW-0227">DNA damage</keyword>
<proteinExistence type="inferred from homology"/>
<evidence type="ECO:0000256" key="4">
    <source>
        <dbReference type="ARBA" id="ARBA00022880"/>
    </source>
</evidence>
<evidence type="ECO:0000313" key="11">
    <source>
        <dbReference type="Proteomes" id="UP000748025"/>
    </source>
</evidence>
<feature type="region of interest" description="Disordered" evidence="8">
    <location>
        <begin position="1"/>
        <end position="55"/>
    </location>
</feature>
<name>A0A9P7SZH6_9HYPO</name>
<dbReference type="Pfam" id="PF07962">
    <property type="entry name" value="Swi3"/>
    <property type="match status" value="1"/>
</dbReference>
<dbReference type="InterPro" id="IPR012923">
    <property type="entry name" value="Csm3"/>
</dbReference>
<keyword evidence="6 7" id="KW-0131">Cell cycle</keyword>
<evidence type="ECO:0000259" key="9">
    <source>
        <dbReference type="Pfam" id="PF07962"/>
    </source>
</evidence>
<dbReference type="OrthoDB" id="437078at2759"/>
<evidence type="ECO:0000256" key="1">
    <source>
        <dbReference type="ARBA" id="ARBA00004123"/>
    </source>
</evidence>
<comment type="subcellular location">
    <subcellularLocation>
        <location evidence="1 7">Nucleus</location>
    </subcellularLocation>
</comment>
<keyword evidence="4" id="KW-0236">DNA replication inhibitor</keyword>
<dbReference type="GO" id="GO:0003677">
    <property type="term" value="F:DNA binding"/>
    <property type="evidence" value="ECO:0007669"/>
    <property type="project" value="TreeGrafter"/>
</dbReference>
<sequence length="320" mass="35012">MSTLLSAGQLPPNRHDDLENYGLDDFDDPFATPSPPSSPKKRKEPSSQGLGIDEEVSVQRRVRVPRVKLDDERLLGPSGLPKLRQRARDLKFKGKGHEFSDTARLLSFYQMWLDDLFPKAKFLDALAMVEKAGHKKRVVVARNEILNEGKPKPKPLDREEDEHLDLGLGLDAPALRTGGGDSRAPSTVHRPDGGRPATPARDSGVPDEEDLYDATPRNRTTRPPQPQTDDIPGDEDDLDALIAEAESGDLAAPAVRTQPAAQARPIHMAEEDDLDALIAEAETRESNGKSPTSAQGHNGGEKGDEFAEEEAAMQDMDGLW</sequence>
<evidence type="ECO:0000256" key="8">
    <source>
        <dbReference type="SAM" id="MobiDB-lite"/>
    </source>
</evidence>
<protein>
    <recommendedName>
        <fullName evidence="7">Chromosome segregation in meiosis protein</fullName>
    </recommendedName>
</protein>
<evidence type="ECO:0000313" key="10">
    <source>
        <dbReference type="EMBL" id="KAG6002733.1"/>
    </source>
</evidence>
<keyword evidence="11" id="KW-1185">Reference proteome</keyword>
<dbReference type="PANTHER" id="PTHR13220:SF11">
    <property type="entry name" value="TIMELESS-INTERACTING PROTEIN"/>
    <property type="match status" value="1"/>
</dbReference>
<feature type="region of interest" description="Disordered" evidence="8">
    <location>
        <begin position="170"/>
        <end position="320"/>
    </location>
</feature>
<dbReference type="GO" id="GO:0000076">
    <property type="term" value="P:DNA replication checkpoint signaling"/>
    <property type="evidence" value="ECO:0007669"/>
    <property type="project" value="UniProtKB-UniRule"/>
</dbReference>
<evidence type="ECO:0000256" key="7">
    <source>
        <dbReference type="RuleBase" id="RU366049"/>
    </source>
</evidence>
<evidence type="ECO:0000256" key="2">
    <source>
        <dbReference type="ARBA" id="ARBA00006075"/>
    </source>
</evidence>
<dbReference type="GO" id="GO:0031298">
    <property type="term" value="C:replication fork protection complex"/>
    <property type="evidence" value="ECO:0007669"/>
    <property type="project" value="TreeGrafter"/>
</dbReference>
<dbReference type="Proteomes" id="UP000748025">
    <property type="component" value="Unassembled WGS sequence"/>
</dbReference>
<keyword evidence="5 7" id="KW-0539">Nucleus</keyword>
<dbReference type="InterPro" id="IPR040038">
    <property type="entry name" value="TIPIN/Csm3/Swi3"/>
</dbReference>
<accession>A0A9P7SZH6</accession>
<organism evidence="10 11">
    <name type="scientific">Claviceps pusilla</name>
    <dbReference type="NCBI Taxonomy" id="123648"/>
    <lineage>
        <taxon>Eukaryota</taxon>
        <taxon>Fungi</taxon>
        <taxon>Dikarya</taxon>
        <taxon>Ascomycota</taxon>
        <taxon>Pezizomycotina</taxon>
        <taxon>Sordariomycetes</taxon>
        <taxon>Hypocreomycetidae</taxon>
        <taxon>Hypocreales</taxon>
        <taxon>Clavicipitaceae</taxon>
        <taxon>Claviceps</taxon>
    </lineage>
</organism>
<dbReference type="EMBL" id="SRPW01001326">
    <property type="protein sequence ID" value="KAG6002733.1"/>
    <property type="molecule type" value="Genomic_DNA"/>
</dbReference>
<comment type="function">
    <text evidence="7">Plays an important role in the control of DNA replication and the maintenance of replication fork stability.</text>
</comment>
<dbReference type="GO" id="GO:0043111">
    <property type="term" value="P:replication fork arrest"/>
    <property type="evidence" value="ECO:0007669"/>
    <property type="project" value="TreeGrafter"/>
</dbReference>
<dbReference type="AlphaFoldDB" id="A0A9P7SZH6"/>
<evidence type="ECO:0000256" key="3">
    <source>
        <dbReference type="ARBA" id="ARBA00022763"/>
    </source>
</evidence>
<dbReference type="PANTHER" id="PTHR13220">
    <property type="entry name" value="TIMELESS INTERACTING-RELATED"/>
    <property type="match status" value="1"/>
</dbReference>
<comment type="similarity">
    <text evidence="2 7">Belongs to the CSM3 family.</text>
</comment>
<evidence type="ECO:0000256" key="5">
    <source>
        <dbReference type="ARBA" id="ARBA00023242"/>
    </source>
</evidence>
<reference evidence="10" key="1">
    <citation type="journal article" date="2020" name="bioRxiv">
        <title>Whole genome comparisons of ergot fungi reveals the divergence and evolution of species within the genus Claviceps are the result of varying mechanisms driving genome evolution and host range expansion.</title>
        <authorList>
            <person name="Wyka S.A."/>
            <person name="Mondo S.J."/>
            <person name="Liu M."/>
            <person name="Dettman J."/>
            <person name="Nalam V."/>
            <person name="Broders K.D."/>
        </authorList>
    </citation>
    <scope>NUCLEOTIDE SEQUENCE</scope>
    <source>
        <strain evidence="10">CCC 602</strain>
    </source>
</reference>
<dbReference type="GO" id="GO:0006974">
    <property type="term" value="P:DNA damage response"/>
    <property type="evidence" value="ECO:0007669"/>
    <property type="project" value="UniProtKB-KW"/>
</dbReference>
<dbReference type="GO" id="GO:0031297">
    <property type="term" value="P:replication fork processing"/>
    <property type="evidence" value="ECO:0007669"/>
    <property type="project" value="UniProtKB-UniRule"/>
</dbReference>
<comment type="caution">
    <text evidence="10">The sequence shown here is derived from an EMBL/GenBank/DDBJ whole genome shotgun (WGS) entry which is preliminary data.</text>
</comment>